<dbReference type="Pfam" id="PF20240">
    <property type="entry name" value="DUF6597"/>
    <property type="match status" value="1"/>
</dbReference>
<proteinExistence type="predicted"/>
<comment type="caution">
    <text evidence="5">The sequence shown here is derived from an EMBL/GenBank/DDBJ whole genome shotgun (WGS) entry which is preliminary data.</text>
</comment>
<dbReference type="PANTHER" id="PTHR46796">
    <property type="entry name" value="HTH-TYPE TRANSCRIPTIONAL ACTIVATOR RHAS-RELATED"/>
    <property type="match status" value="1"/>
</dbReference>
<protein>
    <submittedName>
        <fullName evidence="5">Helix-turn-helix domain-containing protein</fullName>
    </submittedName>
</protein>
<evidence type="ECO:0000256" key="2">
    <source>
        <dbReference type="ARBA" id="ARBA00023125"/>
    </source>
</evidence>
<evidence type="ECO:0000313" key="5">
    <source>
        <dbReference type="EMBL" id="MUG46203.1"/>
    </source>
</evidence>
<keyword evidence="1" id="KW-0805">Transcription regulation</keyword>
<dbReference type="SMART" id="SM00342">
    <property type="entry name" value="HTH_ARAC"/>
    <property type="match status" value="1"/>
</dbReference>
<evidence type="ECO:0000259" key="4">
    <source>
        <dbReference type="PROSITE" id="PS01124"/>
    </source>
</evidence>
<organism evidence="5 6">
    <name type="scientific">Paenibacillus woosongensis</name>
    <dbReference type="NCBI Taxonomy" id="307580"/>
    <lineage>
        <taxon>Bacteria</taxon>
        <taxon>Bacillati</taxon>
        <taxon>Bacillota</taxon>
        <taxon>Bacilli</taxon>
        <taxon>Bacillales</taxon>
        <taxon>Paenibacillaceae</taxon>
        <taxon>Paenibacillus</taxon>
    </lineage>
</organism>
<dbReference type="GO" id="GO:0043565">
    <property type="term" value="F:sequence-specific DNA binding"/>
    <property type="evidence" value="ECO:0007669"/>
    <property type="project" value="InterPro"/>
</dbReference>
<dbReference type="PROSITE" id="PS00041">
    <property type="entry name" value="HTH_ARAC_FAMILY_1"/>
    <property type="match status" value="1"/>
</dbReference>
<dbReference type="Gene3D" id="1.10.10.60">
    <property type="entry name" value="Homeodomain-like"/>
    <property type="match status" value="1"/>
</dbReference>
<dbReference type="EMBL" id="WNZW01000005">
    <property type="protein sequence ID" value="MUG46203.1"/>
    <property type="molecule type" value="Genomic_DNA"/>
</dbReference>
<evidence type="ECO:0000256" key="1">
    <source>
        <dbReference type="ARBA" id="ARBA00023015"/>
    </source>
</evidence>
<dbReference type="InterPro" id="IPR050204">
    <property type="entry name" value="AraC_XylS_family_regulators"/>
</dbReference>
<keyword evidence="2" id="KW-0238">DNA-binding</keyword>
<dbReference type="InterPro" id="IPR018060">
    <property type="entry name" value="HTH_AraC"/>
</dbReference>
<keyword evidence="3" id="KW-0804">Transcription</keyword>
<reference evidence="5 6" key="1">
    <citation type="submission" date="2019-11" db="EMBL/GenBank/DDBJ databases">
        <title>Draft genome sequences of five Paenibacillus species of dairy origin.</title>
        <authorList>
            <person name="Olajide A.M."/>
            <person name="Chen S."/>
            <person name="Lapointe G."/>
        </authorList>
    </citation>
    <scope>NUCLEOTIDE SEQUENCE [LARGE SCALE GENOMIC DNA]</scope>
    <source>
        <strain evidence="5 6">12CR55</strain>
    </source>
</reference>
<feature type="domain" description="HTH araC/xylS-type" evidence="4">
    <location>
        <begin position="165"/>
        <end position="267"/>
    </location>
</feature>
<evidence type="ECO:0000313" key="6">
    <source>
        <dbReference type="Proteomes" id="UP000447876"/>
    </source>
</evidence>
<dbReference type="OrthoDB" id="323290at2"/>
<dbReference type="AlphaFoldDB" id="A0A7X2Z2A2"/>
<dbReference type="GO" id="GO:0003700">
    <property type="term" value="F:DNA-binding transcription factor activity"/>
    <property type="evidence" value="ECO:0007669"/>
    <property type="project" value="InterPro"/>
</dbReference>
<dbReference type="InterPro" id="IPR046532">
    <property type="entry name" value="DUF6597"/>
</dbReference>
<dbReference type="Proteomes" id="UP000447876">
    <property type="component" value="Unassembled WGS sequence"/>
</dbReference>
<sequence>MRQASIPSRPSMGVLNLPEGEKKFQLTRHAPAEALRFFVKHYWIVEWDLSGQPSYQQDVLPNPCVNLVVEQQKTAIFGISTVKYSHLLEGKGKVFGVKFKPGGFYPFMKSPVSKLTGQGTSTLDILGVVPQQLEDSLLQLSDSADMIGVMDALLLERLPQQDPYVTLLNELIDHIHRHRELTAVKQLSEYAQMSIRTLQRLFNQYVGVHPKWVIQLYRLQNAAELLDYGYASPLPELAAELGYFDQSHFIRDFKAIIGITPEEYIRRRS</sequence>
<dbReference type="PROSITE" id="PS01124">
    <property type="entry name" value="HTH_ARAC_FAMILY_2"/>
    <property type="match status" value="1"/>
</dbReference>
<dbReference type="InterPro" id="IPR018062">
    <property type="entry name" value="HTH_AraC-typ_CS"/>
</dbReference>
<dbReference type="InterPro" id="IPR009057">
    <property type="entry name" value="Homeodomain-like_sf"/>
</dbReference>
<dbReference type="PANTHER" id="PTHR46796:SF13">
    <property type="entry name" value="HTH-TYPE TRANSCRIPTIONAL ACTIVATOR RHAS"/>
    <property type="match status" value="1"/>
</dbReference>
<evidence type="ECO:0000256" key="3">
    <source>
        <dbReference type="ARBA" id="ARBA00023163"/>
    </source>
</evidence>
<name>A0A7X2Z2A2_9BACL</name>
<dbReference type="Pfam" id="PF12833">
    <property type="entry name" value="HTH_18"/>
    <property type="match status" value="1"/>
</dbReference>
<accession>A0A7X2Z2A2</accession>
<gene>
    <name evidence="5" type="ORF">GNP95_14515</name>
</gene>
<dbReference type="SUPFAM" id="SSF46689">
    <property type="entry name" value="Homeodomain-like"/>
    <property type="match status" value="1"/>
</dbReference>